<feature type="domain" description="WSC" evidence="3">
    <location>
        <begin position="1175"/>
        <end position="1276"/>
    </location>
</feature>
<protein>
    <submittedName>
        <fullName evidence="4">Fungistatic metabolite</fullName>
    </submittedName>
</protein>
<organism evidence="4 5">
    <name type="scientific">Seiridium unicorne</name>
    <dbReference type="NCBI Taxonomy" id="138068"/>
    <lineage>
        <taxon>Eukaryota</taxon>
        <taxon>Fungi</taxon>
        <taxon>Dikarya</taxon>
        <taxon>Ascomycota</taxon>
        <taxon>Pezizomycotina</taxon>
        <taxon>Sordariomycetes</taxon>
        <taxon>Xylariomycetidae</taxon>
        <taxon>Amphisphaeriales</taxon>
        <taxon>Sporocadaceae</taxon>
        <taxon>Seiridium</taxon>
    </lineage>
</organism>
<name>A0ABR2US78_9PEZI</name>
<dbReference type="Pfam" id="PF01822">
    <property type="entry name" value="WSC"/>
    <property type="match status" value="4"/>
</dbReference>
<feature type="compositionally biased region" description="Low complexity" evidence="1">
    <location>
        <begin position="736"/>
        <end position="754"/>
    </location>
</feature>
<evidence type="ECO:0000313" key="5">
    <source>
        <dbReference type="Proteomes" id="UP001408356"/>
    </source>
</evidence>
<feature type="domain" description="WSC" evidence="3">
    <location>
        <begin position="1068"/>
        <end position="1161"/>
    </location>
</feature>
<dbReference type="InterPro" id="IPR003609">
    <property type="entry name" value="Pan_app"/>
</dbReference>
<feature type="domain" description="WSC" evidence="3">
    <location>
        <begin position="408"/>
        <end position="500"/>
    </location>
</feature>
<reference evidence="4 5" key="1">
    <citation type="journal article" date="2024" name="J. Plant Pathol.">
        <title>Sequence and assembly of the genome of Seiridium unicorne, isolate CBS 538.82, causal agent of cypress canker disease.</title>
        <authorList>
            <person name="Scali E."/>
            <person name="Rocca G.D."/>
            <person name="Danti R."/>
            <person name="Garbelotto M."/>
            <person name="Barberini S."/>
            <person name="Baroncelli R."/>
            <person name="Emiliani G."/>
        </authorList>
    </citation>
    <scope>NUCLEOTIDE SEQUENCE [LARGE SCALE GENOMIC DNA]</scope>
    <source>
        <strain evidence="4 5">BM-138-508</strain>
    </source>
</reference>
<evidence type="ECO:0000256" key="2">
    <source>
        <dbReference type="SAM" id="SignalP"/>
    </source>
</evidence>
<dbReference type="SUPFAM" id="SSF53474">
    <property type="entry name" value="alpha/beta-Hydrolases"/>
    <property type="match status" value="1"/>
</dbReference>
<feature type="domain" description="WSC" evidence="3">
    <location>
        <begin position="516"/>
        <end position="607"/>
    </location>
</feature>
<dbReference type="PANTHER" id="PTHR35560">
    <property type="entry name" value="BLL0132 PROTEIN"/>
    <property type="match status" value="1"/>
</dbReference>
<dbReference type="SMART" id="SM00321">
    <property type="entry name" value="WSC"/>
    <property type="match status" value="4"/>
</dbReference>
<dbReference type="Gene3D" id="3.50.4.10">
    <property type="entry name" value="Hepatocyte Growth Factor"/>
    <property type="match status" value="3"/>
</dbReference>
<dbReference type="Proteomes" id="UP001408356">
    <property type="component" value="Unassembled WGS sequence"/>
</dbReference>
<feature type="signal peptide" evidence="2">
    <location>
        <begin position="1"/>
        <end position="20"/>
    </location>
</feature>
<dbReference type="Pfam" id="PF14295">
    <property type="entry name" value="PAN_4"/>
    <property type="match status" value="3"/>
</dbReference>
<accession>A0ABR2US78</accession>
<dbReference type="PROSITE" id="PS51212">
    <property type="entry name" value="WSC"/>
    <property type="match status" value="4"/>
</dbReference>
<dbReference type="InterPro" id="IPR029058">
    <property type="entry name" value="AB_hydrolase_fold"/>
</dbReference>
<feature type="chain" id="PRO_5045201835" evidence="2">
    <location>
        <begin position="21"/>
        <end position="1279"/>
    </location>
</feature>
<proteinExistence type="predicted"/>
<dbReference type="PANTHER" id="PTHR35560:SF3">
    <property type="entry name" value="PEPTIDASE S9 PROLYL OLIGOPEPTIDASE CATALYTIC DOMAIN-CONTAINING PROTEIN"/>
    <property type="match status" value="1"/>
</dbReference>
<evidence type="ECO:0000259" key="3">
    <source>
        <dbReference type="PROSITE" id="PS51212"/>
    </source>
</evidence>
<evidence type="ECO:0000313" key="4">
    <source>
        <dbReference type="EMBL" id="KAK9417328.1"/>
    </source>
</evidence>
<keyword evidence="5" id="KW-1185">Reference proteome</keyword>
<dbReference type="EMBL" id="JARVKF010000399">
    <property type="protein sequence ID" value="KAK9417328.1"/>
    <property type="molecule type" value="Genomic_DNA"/>
</dbReference>
<dbReference type="InterPro" id="IPR002889">
    <property type="entry name" value="WSC_carb-bd"/>
</dbReference>
<feature type="region of interest" description="Disordered" evidence="1">
    <location>
        <begin position="841"/>
        <end position="872"/>
    </location>
</feature>
<sequence>MRFKTVLAALGACILELTSGQQYAGDFINSSLPTVPGSEIAYFRINDPSGSNNNLTLVNYYSHGTSNQRLVESNVQRAVVIVHGLNRDPGTYMSNMLSALAQVESDPNINFDTVAIMAPYFPNGDDKNYGYPWTDGLKAGRGSTSNCLVWPSSQWSAGGNNQYPYTSKNTSSYTVLDQIVQYFDNTALFPNMKQIVIAGHSMGAQTVQRYAAIGPQLGTKSPVSYWIGNPNSYAWLSTNRPFSTASCPTYDVYREGFTNFTAYPMTYGTGLVAQGRSAILANHNSKAVNYARGTLDLGDDSSTCAPFTTGSTRNERFFNFIKAFPPSCPDPTGPNCDTVDFVNSGHDAGAMMASAAGQARLFIDNFYGNGNRSYDFGYPRQQAGDDPYPNPALNGTLPAVNNNTYAGNMTYWGCWADQSPQTLTNMTYQNSANTIELCTQTCAAGGNTIAGLEFGTQCYCGQSLGYLSQQVVESSCSSACPGNSSEICGGSNRLSIFSNGRPTQLPTPGTPETVGGFYYTSCYTEATSGRALAGKATSSNAMSLEYCASFCASYQYFGTEYGAECYCGNSFGTGANRTSDSDCNMLCANDASEFCGAGSRLTVYQNTSWVAPTPSSDVSCPTSNNTIVTSNSKNFTVECGIDHSGGDLSSLTVTSFQGCIDACAQNSQCVDISLSGTSCYLKSSLGTAVSNANVWGAKLTSKSSSSTTSSAIVSTMGASSGSGSSALSSATGISSSTSGSATSTTTSSANASSTPLSCPGSNSTTYVSSGLSFLIECGVDHAGGDLTSTSASSFEACIDACAHNPQCVDVSMSGSACYLKSTLGAPVSNGVWGAKLVSSSATTGSTQSGSSTSTSTSTPTNPSTSSSSSIVSPSNAVASTLTTSSASASSTSIICPGSNSTTYVSGGLSFIIECGIDHAGGDLKSSSASNLQQCIDACAAQTGCVDVSFLGAACYMKSSLGAPVYNAVNGARLIVSPASSSTISSTSSASQLNAAVATSPSSSLGTSSTSGPLATFTASISASTSTTSASLLSSSSPASSSLSSSSLSSSSTTLSASATSTAVALSSGFSSLGCYVDTANPRLLSTQGPSGSTMTPQSCAISCQSLGYKFSGTEYGSECWCSNYMPDESSSTPSTECNMKCSGDNTQLCGAGHRLSVVVDNTWKQTFFARQSYGTWSLKNCYVDSADRILSNGVSLSASGGSSNATIANCLDACAAQGYLYCGEEYYSECYGGQLSSSAVVASGSDPLSAGCNYPCNGNKTEACGGSNRILVYVNSAAH</sequence>
<dbReference type="Gene3D" id="3.40.50.1820">
    <property type="entry name" value="alpha/beta hydrolase"/>
    <property type="match status" value="1"/>
</dbReference>
<keyword evidence="2" id="KW-0732">Signal</keyword>
<feature type="region of interest" description="Disordered" evidence="1">
    <location>
        <begin position="736"/>
        <end position="762"/>
    </location>
</feature>
<evidence type="ECO:0000256" key="1">
    <source>
        <dbReference type="SAM" id="MobiDB-lite"/>
    </source>
</evidence>
<comment type="caution">
    <text evidence="4">The sequence shown here is derived from an EMBL/GenBank/DDBJ whole genome shotgun (WGS) entry which is preliminary data.</text>
</comment>
<gene>
    <name evidence="4" type="ORF">SUNI508_08908</name>
</gene>